<gene>
    <name evidence="1" type="ORF">SAMN05920897_108150</name>
    <name evidence="2" type="ORF">SAMN05920897_1651</name>
</gene>
<dbReference type="Pfam" id="PF12784">
    <property type="entry name" value="PDDEXK_2"/>
    <property type="match status" value="1"/>
</dbReference>
<evidence type="ECO:0000313" key="1">
    <source>
        <dbReference type="EMBL" id="SIQ42624.1"/>
    </source>
</evidence>
<keyword evidence="3" id="KW-1185">Reference proteome</keyword>
<dbReference type="EMBL" id="FTMS01000008">
    <property type="protein sequence ID" value="SIQ42624.1"/>
    <property type="molecule type" value="Genomic_DNA"/>
</dbReference>
<dbReference type="EMBL" id="FTMS01000065">
    <property type="protein sequence ID" value="SIR15745.1"/>
    <property type="molecule type" value="Genomic_DNA"/>
</dbReference>
<protein>
    <recommendedName>
        <fullName evidence="4">PD-(D/E)XK nuclease family transposase</fullName>
    </recommendedName>
</protein>
<feature type="non-terminal residue" evidence="2">
    <location>
        <position position="92"/>
    </location>
</feature>
<dbReference type="PANTHER" id="PTHR41317">
    <property type="entry name" value="PD-(D_E)XK NUCLEASE FAMILY TRANSPOSASE"/>
    <property type="match status" value="1"/>
</dbReference>
<dbReference type="STRING" id="159291.SAMN05920897_108150"/>
<reference evidence="2 3" key="1">
    <citation type="submission" date="2017-01" db="EMBL/GenBank/DDBJ databases">
        <authorList>
            <person name="Mah S.A."/>
            <person name="Swanson W.J."/>
            <person name="Moy G.W."/>
            <person name="Vacquier V.D."/>
        </authorList>
    </citation>
    <scope>NUCLEOTIDE SEQUENCE [LARGE SCALE GENOMIC DNA]</scope>
    <source>
        <strain evidence="2 3">ASpG1</strain>
    </source>
</reference>
<evidence type="ECO:0000313" key="2">
    <source>
        <dbReference type="EMBL" id="SIR15745.1"/>
    </source>
</evidence>
<proteinExistence type="predicted"/>
<dbReference type="AlphaFoldDB" id="A0A1N6YMC5"/>
<sequence>MDRIERPLNPMADVFVRYLLGSEENKDILIDFINAVFAQKGHDLVVEIELLNPFNLRSIGATKESILDVKARDNRGRWINVEIQIAGDENFA</sequence>
<accession>A0A1N6YMC5</accession>
<dbReference type="PANTHER" id="PTHR41317:SF1">
    <property type="entry name" value="PD-(D_E)XK NUCLEASE FAMILY TRANSPOSASE"/>
    <property type="match status" value="1"/>
</dbReference>
<name>A0A1N6YMC5_9SPIO</name>
<evidence type="ECO:0008006" key="4">
    <source>
        <dbReference type="Google" id="ProtNLM"/>
    </source>
</evidence>
<organism evidence="2 3">
    <name type="scientific">Alkalispirochaeta americana</name>
    <dbReference type="NCBI Taxonomy" id="159291"/>
    <lineage>
        <taxon>Bacteria</taxon>
        <taxon>Pseudomonadati</taxon>
        <taxon>Spirochaetota</taxon>
        <taxon>Spirochaetia</taxon>
        <taxon>Spirochaetales</taxon>
        <taxon>Spirochaetaceae</taxon>
        <taxon>Alkalispirochaeta</taxon>
    </lineage>
</organism>
<dbReference type="Proteomes" id="UP000186400">
    <property type="component" value="Unassembled WGS sequence"/>
</dbReference>
<dbReference type="RefSeq" id="WP_200796803.1">
    <property type="nucleotide sequence ID" value="NZ_FTMS01000008.1"/>
</dbReference>
<evidence type="ECO:0000313" key="3">
    <source>
        <dbReference type="Proteomes" id="UP000186400"/>
    </source>
</evidence>